<feature type="region of interest" description="Disordered" evidence="1">
    <location>
        <begin position="325"/>
        <end position="372"/>
    </location>
</feature>
<dbReference type="InterPro" id="IPR029058">
    <property type="entry name" value="AB_hydrolase_fold"/>
</dbReference>
<dbReference type="AlphaFoldDB" id="A0A7W7NVM5"/>
<dbReference type="PROSITE" id="PS51257">
    <property type="entry name" value="PROKAR_LIPOPROTEIN"/>
    <property type="match status" value="1"/>
</dbReference>
<feature type="compositionally biased region" description="Basic and acidic residues" evidence="1">
    <location>
        <begin position="329"/>
        <end position="339"/>
    </location>
</feature>
<dbReference type="EMBL" id="JACHLR010000002">
    <property type="protein sequence ID" value="MBB4857449.1"/>
    <property type="molecule type" value="Genomic_DNA"/>
</dbReference>
<dbReference type="Gene3D" id="3.40.50.1820">
    <property type="entry name" value="alpha/beta hydrolase"/>
    <property type="match status" value="1"/>
</dbReference>
<dbReference type="Pfam" id="PF26363">
    <property type="entry name" value="Phospholipase-like"/>
    <property type="match status" value="1"/>
</dbReference>
<name>A0A7W7NVM5_9SPHN</name>
<evidence type="ECO:0000313" key="2">
    <source>
        <dbReference type="EMBL" id="MBB4857449.1"/>
    </source>
</evidence>
<accession>A0A7W7NVM5</accession>
<sequence>MLAPSRFFAATAIATLLGGCVVTKAPLPDLTQAHGPCVDQGGGWCGFTRDAATVLWPYGQLATNAYCDDNDIFDLPPGYTVVRRLPTQDICDLERAAAAGDEAAKAKLKPIRKAEAKLKTHGFNYAVYDKRNSAGALERRVIAFRGTDTKQLADWFYGNLGGTQREQGLELYREERARLDANGGKGVPIAVTGHSLGGAIAIQVSLENPGVDAFVFNTSPRYTLIQPNANRRVAISERGDILEVLRSRSMPVRQDMLIINCRPTESGVKAHAIRDLAACVTWIAAKTDPGAKASVLTNKLIQPAGEVANLNWGLPPTPTAQAQVVAQSEKLDARKEAQKHSGRLKRERRSKSALQPAPVPQPLPTATATPKP</sequence>
<dbReference type="RefSeq" id="WP_184242721.1">
    <property type="nucleotide sequence ID" value="NZ_JACHLR010000002.1"/>
</dbReference>
<comment type="caution">
    <text evidence="2">The sequence shown here is derived from an EMBL/GenBank/DDBJ whole genome shotgun (WGS) entry which is preliminary data.</text>
</comment>
<dbReference type="Proteomes" id="UP000555448">
    <property type="component" value="Unassembled WGS sequence"/>
</dbReference>
<feature type="compositionally biased region" description="Basic residues" evidence="1">
    <location>
        <begin position="340"/>
        <end position="351"/>
    </location>
</feature>
<evidence type="ECO:0000256" key="1">
    <source>
        <dbReference type="SAM" id="MobiDB-lite"/>
    </source>
</evidence>
<keyword evidence="3" id="KW-1185">Reference proteome</keyword>
<proteinExistence type="predicted"/>
<gene>
    <name evidence="2" type="ORF">HNO88_000756</name>
</gene>
<organism evidence="2 3">
    <name type="scientific">Novosphingobium chloroacetimidivorans</name>
    <dbReference type="NCBI Taxonomy" id="1428314"/>
    <lineage>
        <taxon>Bacteria</taxon>
        <taxon>Pseudomonadati</taxon>
        <taxon>Pseudomonadota</taxon>
        <taxon>Alphaproteobacteria</taxon>
        <taxon>Sphingomonadales</taxon>
        <taxon>Sphingomonadaceae</taxon>
        <taxon>Novosphingobium</taxon>
    </lineage>
</organism>
<reference evidence="2 3" key="1">
    <citation type="submission" date="2020-08" db="EMBL/GenBank/DDBJ databases">
        <title>Functional genomics of gut bacteria from endangered species of beetles.</title>
        <authorList>
            <person name="Carlos-Shanley C."/>
        </authorList>
    </citation>
    <scope>NUCLEOTIDE SEQUENCE [LARGE SCALE GENOMIC DNA]</scope>
    <source>
        <strain evidence="2 3">S00245</strain>
    </source>
</reference>
<protein>
    <submittedName>
        <fullName evidence="2">Pimeloyl-ACP methyl ester carboxylesterase</fullName>
    </submittedName>
</protein>
<dbReference type="SUPFAM" id="SSF53474">
    <property type="entry name" value="alpha/beta-Hydrolases"/>
    <property type="match status" value="1"/>
</dbReference>
<evidence type="ECO:0000313" key="3">
    <source>
        <dbReference type="Proteomes" id="UP000555448"/>
    </source>
</evidence>